<dbReference type="GO" id="GO:0006032">
    <property type="term" value="P:chitin catabolic process"/>
    <property type="evidence" value="ECO:0007669"/>
    <property type="project" value="TreeGrafter"/>
</dbReference>
<dbReference type="PANTHER" id="PTHR11177">
    <property type="entry name" value="CHITINASE"/>
    <property type="match status" value="1"/>
</dbReference>
<dbReference type="Gene3D" id="3.20.20.80">
    <property type="entry name" value="Glycosidases"/>
    <property type="match status" value="2"/>
</dbReference>
<name>A0A131Z0W1_RHIAP</name>
<evidence type="ECO:0000259" key="6">
    <source>
        <dbReference type="PROSITE" id="PS51910"/>
    </source>
</evidence>
<dbReference type="FunFam" id="3.10.50.10:FF:000003">
    <property type="entry name" value="Class V chitinase CHIT5b"/>
    <property type="match status" value="2"/>
</dbReference>
<dbReference type="InterPro" id="IPR001223">
    <property type="entry name" value="Glyco_hydro18_cat"/>
</dbReference>
<organism evidence="7">
    <name type="scientific">Rhipicephalus appendiculatus</name>
    <name type="common">Brown ear tick</name>
    <dbReference type="NCBI Taxonomy" id="34631"/>
    <lineage>
        <taxon>Eukaryota</taxon>
        <taxon>Metazoa</taxon>
        <taxon>Ecdysozoa</taxon>
        <taxon>Arthropoda</taxon>
        <taxon>Chelicerata</taxon>
        <taxon>Arachnida</taxon>
        <taxon>Acari</taxon>
        <taxon>Parasitiformes</taxon>
        <taxon>Ixodida</taxon>
        <taxon>Ixodoidea</taxon>
        <taxon>Ixodidae</taxon>
        <taxon>Rhipicephalinae</taxon>
        <taxon>Rhipicephalus</taxon>
        <taxon>Rhipicephalus</taxon>
    </lineage>
</organism>
<evidence type="ECO:0000256" key="1">
    <source>
        <dbReference type="ARBA" id="ARBA00022729"/>
    </source>
</evidence>
<keyword evidence="1 5" id="KW-0732">Signal</keyword>
<dbReference type="GO" id="GO:0008061">
    <property type="term" value="F:chitin binding"/>
    <property type="evidence" value="ECO:0007669"/>
    <property type="project" value="InterPro"/>
</dbReference>
<dbReference type="AlphaFoldDB" id="A0A131Z0W1"/>
<dbReference type="InterPro" id="IPR011583">
    <property type="entry name" value="Chitinase_II/V-like_cat"/>
</dbReference>
<evidence type="ECO:0000256" key="4">
    <source>
        <dbReference type="ARBA" id="ARBA00023295"/>
    </source>
</evidence>
<dbReference type="Pfam" id="PF00704">
    <property type="entry name" value="Glyco_hydro_18"/>
    <property type="match status" value="2"/>
</dbReference>
<feature type="domain" description="GH18" evidence="6">
    <location>
        <begin position="68"/>
        <end position="433"/>
    </location>
</feature>
<keyword evidence="3" id="KW-0325">Glycoprotein</keyword>
<evidence type="ECO:0000313" key="7">
    <source>
        <dbReference type="EMBL" id="JAP85063.1"/>
    </source>
</evidence>
<accession>A0A131Z0W1</accession>
<dbReference type="SUPFAM" id="SSF51445">
    <property type="entry name" value="(Trans)glycosidases"/>
    <property type="match status" value="2"/>
</dbReference>
<reference evidence="7" key="1">
    <citation type="journal article" date="2016" name="Ticks Tick Borne Dis.">
        <title>De novo assembly and annotation of the salivary gland transcriptome of Rhipicephalus appendiculatus male and female ticks during blood feeding.</title>
        <authorList>
            <person name="de Castro M.H."/>
            <person name="de Klerk D."/>
            <person name="Pienaar R."/>
            <person name="Latif A.A."/>
            <person name="Rees D.J."/>
            <person name="Mans B.J."/>
        </authorList>
    </citation>
    <scope>NUCLEOTIDE SEQUENCE</scope>
    <source>
        <tissue evidence="7">Salivary glands</tissue>
    </source>
</reference>
<feature type="signal peptide" evidence="5">
    <location>
        <begin position="1"/>
        <end position="26"/>
    </location>
</feature>
<dbReference type="SMART" id="SM00636">
    <property type="entry name" value="Glyco_18"/>
    <property type="match status" value="2"/>
</dbReference>
<dbReference type="PROSITE" id="PS51910">
    <property type="entry name" value="GH18_2"/>
    <property type="match status" value="2"/>
</dbReference>
<dbReference type="InterPro" id="IPR050314">
    <property type="entry name" value="Glycosyl_Hydrlase_18"/>
</dbReference>
<dbReference type="Gene3D" id="3.10.50.10">
    <property type="match status" value="2"/>
</dbReference>
<dbReference type="SUPFAM" id="SSF54556">
    <property type="entry name" value="Chitinase insertion domain"/>
    <property type="match status" value="2"/>
</dbReference>
<feature type="domain" description="GH18" evidence="6">
    <location>
        <begin position="462"/>
        <end position="829"/>
    </location>
</feature>
<dbReference type="GO" id="GO:0005576">
    <property type="term" value="C:extracellular region"/>
    <property type="evidence" value="ECO:0007669"/>
    <property type="project" value="TreeGrafter"/>
</dbReference>
<keyword evidence="2" id="KW-0378">Hydrolase</keyword>
<dbReference type="GO" id="GO:0004568">
    <property type="term" value="F:chitinase activity"/>
    <property type="evidence" value="ECO:0007669"/>
    <property type="project" value="TreeGrafter"/>
</dbReference>
<evidence type="ECO:0000256" key="2">
    <source>
        <dbReference type="ARBA" id="ARBA00022801"/>
    </source>
</evidence>
<feature type="chain" id="PRO_5007286469" evidence="5">
    <location>
        <begin position="27"/>
        <end position="852"/>
    </location>
</feature>
<sequence length="852" mass="96967">MGSLALICSALVATVAFAVLNEGTYAEATVEVSKGVGADFHGTEEDENERNLDYHDKHKREALSKQRAPVVCFVRYGGSGKSGAMRFSVDGIPVKKCTHVVFSYLETNNHTGDFLYRKTGTLSLREMKKDVASLKQRNKNIKVLFSYGGGAHINSMLNRLRNRNAQAKLIDTIDSLVKPDIFDGVNLHLEGPGPSICNKEHFDRILTFIKKFRFKIMHVDDLLTVQLPACRPKCDAVLKSKLARYVDYLFLMTFDYKLDDTTKTKLTSGLMLCEGKQISDVGTMPCLKHWVDAGVPRYKMVPGVATYSRTFKLNDPNSNGVGAALHKDHPLGKPGNFTKTEGYMNYVEACRKLNYYKWTRKWVNSAGMAYLHQGDQWISYEDGNSTEEKANWFRSQGMGGVFVWSLDTDDYSGDCVGELFPLVTSVFRALEGYRPITDSLRDDGSGIDVRLVTGEIEGKVTQPLVCFMRGEAFERVGARQFSLNTLPLSMCNHLIYSYIETDNKTGSLIFRRRGSTGEKNILRSMGMLKHDTSATEVRTLVSYGGGAHLQSLLKRVRDHQQMVRFFHEIKRWLVTFGLDGINFHLEGPGPPLCKRSDIEAVGNFFKHFRRFLGWDYIITLQLPACRDLKCDLRAYKTISSHLNYVFLMTFDYKLDDLSKTKFTSGLYNYEGDARTNIESESCLGRWINAGVPKSKMIPGIATYGRSFTLRDPAHNGVSAKLDPKHPLGYGANFTRTDGYMNYVETCRRVNYFRWQRHWVKYAATPYIYYKNQWVSYDDKDSVKVKVEWFLKHWFGGIFVWSLDADDYGGDCVRETYPMVNSTWKAMSTYRLKQVHRAMEGGRRRSMNQTCEG</sequence>
<evidence type="ECO:0000256" key="5">
    <source>
        <dbReference type="SAM" id="SignalP"/>
    </source>
</evidence>
<proteinExistence type="predicted"/>
<evidence type="ECO:0000256" key="3">
    <source>
        <dbReference type="ARBA" id="ARBA00023180"/>
    </source>
</evidence>
<keyword evidence="4" id="KW-0326">Glycosidase</keyword>
<dbReference type="PANTHER" id="PTHR11177:SF144">
    <property type="entry name" value="CHITINASE 5"/>
    <property type="match status" value="1"/>
</dbReference>
<dbReference type="InterPro" id="IPR017853">
    <property type="entry name" value="GH"/>
</dbReference>
<protein>
    <submittedName>
        <fullName evidence="7">Chitinase</fullName>
    </submittedName>
</protein>
<dbReference type="InterPro" id="IPR029070">
    <property type="entry name" value="Chitinase_insertion_sf"/>
</dbReference>
<dbReference type="EMBL" id="GEDV01003494">
    <property type="protein sequence ID" value="JAP85063.1"/>
    <property type="molecule type" value="Transcribed_RNA"/>
</dbReference>
<dbReference type="GO" id="GO:0005975">
    <property type="term" value="P:carbohydrate metabolic process"/>
    <property type="evidence" value="ECO:0007669"/>
    <property type="project" value="InterPro"/>
</dbReference>